<evidence type="ECO:0000256" key="4">
    <source>
        <dbReference type="ARBA" id="ARBA00022679"/>
    </source>
</evidence>
<dbReference type="GO" id="GO:0009247">
    <property type="term" value="P:glycolipid biosynthetic process"/>
    <property type="evidence" value="ECO:0007669"/>
    <property type="project" value="UniProtKB-ARBA"/>
</dbReference>
<dbReference type="PANTHER" id="PTHR10859">
    <property type="entry name" value="GLYCOSYL TRANSFERASE"/>
    <property type="match status" value="1"/>
</dbReference>
<gene>
    <name evidence="8" type="ORF">DM484_03455</name>
</gene>
<dbReference type="InterPro" id="IPR029044">
    <property type="entry name" value="Nucleotide-diphossugar_trans"/>
</dbReference>
<comment type="caution">
    <text evidence="8">The sequence shown here is derived from an EMBL/GenBank/DDBJ whole genome shotgun (WGS) entry which is preliminary data.</text>
</comment>
<evidence type="ECO:0000256" key="1">
    <source>
        <dbReference type="ARBA" id="ARBA00004533"/>
    </source>
</evidence>
<sequence length="573" mass="64769">MATQFNPCILIPVYNHEGPLPAIVERLAPYGLPCILVDDGSLESCAETIRSLSSQYHWVRSIRMEVNRGKGGAVKEGLLLAQGLGYTHAVQIDADGQHDLDDLDKFLAAASETPQAVVIGQPIFDESIPKLRYYARYLTHVWVHINTASFRIRDSMCGYRVYPVDICTRLIKTTVLENRMAFDVEILVRLYWQGVPVISIPTKVGYPQDGVSHFRGWEDNLRISLTHARLFFGMLPRMPKLLARHAMRPENATRHWASLEETSTIWGIRALVWVYRIFGRWAFRLFLFPVVSYYFFTGQIARDASREYLCRLGQHFPELGLSGSGWESYRHFLSFGETLLDKIIAWTGNIDPSQVGFPNRQLLLDLLEQKRGAMILSGHVGNLEICQAIANLRGHIYLNILVHTKHAEKFNRMLGGSGGSATIRLIQVTELNPAIAIDLQEKIERGEFLVLVGDRIPVKGSRTVSASFLGKDAEFPQGPYLLASLLHCPVYTLFCYPKGGRFQINLDIFAESIRIPRSEPQRQQMLGTLARRYAGRLEAHCHAAPFQWFNFYPYWNPSTEAGNGKTGSGTDIQ</sequence>
<dbReference type="Pfam" id="PF00535">
    <property type="entry name" value="Glycos_transf_2"/>
    <property type="match status" value="1"/>
</dbReference>
<name>A0A2W4RJC2_9GAMM</name>
<evidence type="ECO:0000256" key="6">
    <source>
        <dbReference type="ARBA" id="ARBA00023315"/>
    </source>
</evidence>
<feature type="domain" description="Glycosyltransferase 2-like" evidence="7">
    <location>
        <begin position="8"/>
        <end position="135"/>
    </location>
</feature>
<evidence type="ECO:0000313" key="8">
    <source>
        <dbReference type="EMBL" id="PZN84001.1"/>
    </source>
</evidence>
<dbReference type="CDD" id="cd04179">
    <property type="entry name" value="DPM_DPG-synthase_like"/>
    <property type="match status" value="1"/>
</dbReference>
<dbReference type="InterPro" id="IPR001173">
    <property type="entry name" value="Glyco_trans_2-like"/>
</dbReference>
<evidence type="ECO:0000313" key="9">
    <source>
        <dbReference type="Proteomes" id="UP000249396"/>
    </source>
</evidence>
<dbReference type="InterPro" id="IPR004960">
    <property type="entry name" value="LipA_acyltrans"/>
</dbReference>
<proteinExistence type="predicted"/>
<dbReference type="Pfam" id="PF03279">
    <property type="entry name" value="Lip_A_acyltrans"/>
    <property type="match status" value="1"/>
</dbReference>
<dbReference type="Gene3D" id="3.90.550.10">
    <property type="entry name" value="Spore Coat Polysaccharide Biosynthesis Protein SpsA, Chain A"/>
    <property type="match status" value="1"/>
</dbReference>
<evidence type="ECO:0000259" key="7">
    <source>
        <dbReference type="Pfam" id="PF00535"/>
    </source>
</evidence>
<dbReference type="CDD" id="cd07984">
    <property type="entry name" value="LPLAT_LABLAT-like"/>
    <property type="match status" value="1"/>
</dbReference>
<protein>
    <submittedName>
        <fullName evidence="8">Acyltransferase</fullName>
    </submittedName>
</protein>
<keyword evidence="4 8" id="KW-0808">Transferase</keyword>
<dbReference type="GO" id="GO:0006487">
    <property type="term" value="P:protein N-linked glycosylation"/>
    <property type="evidence" value="ECO:0007669"/>
    <property type="project" value="TreeGrafter"/>
</dbReference>
<dbReference type="SUPFAM" id="SSF53448">
    <property type="entry name" value="Nucleotide-diphospho-sugar transferases"/>
    <property type="match status" value="1"/>
</dbReference>
<organism evidence="8 9">
    <name type="scientific">Candidatus Methylumidiphilus alinenensis</name>
    <dbReference type="NCBI Taxonomy" id="2202197"/>
    <lineage>
        <taxon>Bacteria</taxon>
        <taxon>Pseudomonadati</taxon>
        <taxon>Pseudomonadota</taxon>
        <taxon>Gammaproteobacteria</taxon>
        <taxon>Methylococcales</taxon>
        <taxon>Candidatus Methylumidiphilus</taxon>
    </lineage>
</organism>
<keyword evidence="6 8" id="KW-0012">Acyltransferase</keyword>
<dbReference type="EMBL" id="QJPH01000168">
    <property type="protein sequence ID" value="PZN84001.1"/>
    <property type="molecule type" value="Genomic_DNA"/>
</dbReference>
<dbReference type="AlphaFoldDB" id="A0A2W4RJC2"/>
<keyword evidence="3" id="KW-0997">Cell inner membrane</keyword>
<keyword evidence="5" id="KW-0472">Membrane</keyword>
<evidence type="ECO:0000256" key="2">
    <source>
        <dbReference type="ARBA" id="ARBA00022475"/>
    </source>
</evidence>
<evidence type="ECO:0000256" key="3">
    <source>
        <dbReference type="ARBA" id="ARBA00022519"/>
    </source>
</evidence>
<keyword evidence="2" id="KW-1003">Cell membrane</keyword>
<comment type="subcellular location">
    <subcellularLocation>
        <location evidence="1">Cell inner membrane</location>
    </subcellularLocation>
</comment>
<dbReference type="PANTHER" id="PTHR10859:SF91">
    <property type="entry name" value="DOLICHYL-PHOSPHATE BETA-GLUCOSYLTRANSFERASE"/>
    <property type="match status" value="1"/>
</dbReference>
<dbReference type="GO" id="GO:0005886">
    <property type="term" value="C:plasma membrane"/>
    <property type="evidence" value="ECO:0007669"/>
    <property type="project" value="UniProtKB-SubCell"/>
</dbReference>
<dbReference type="Proteomes" id="UP000249396">
    <property type="component" value="Unassembled WGS sequence"/>
</dbReference>
<reference evidence="8 9" key="1">
    <citation type="journal article" date="2018" name="Aquat. Microb. Ecol.">
        <title>Gammaproteobacterial methanotrophs dominate.</title>
        <authorList>
            <person name="Rissanen A.J."/>
            <person name="Saarenheimo J."/>
            <person name="Tiirola M."/>
            <person name="Peura S."/>
            <person name="Aalto S.L."/>
            <person name="Karvinen A."/>
            <person name="Nykanen H."/>
        </authorList>
    </citation>
    <scope>NUCLEOTIDE SEQUENCE [LARGE SCALE GENOMIC DNA]</scope>
    <source>
        <strain evidence="8">AMbin10</strain>
    </source>
</reference>
<dbReference type="GO" id="GO:0016746">
    <property type="term" value="F:acyltransferase activity"/>
    <property type="evidence" value="ECO:0007669"/>
    <property type="project" value="UniProtKB-KW"/>
</dbReference>
<accession>A0A2W4RJC2</accession>
<evidence type="ECO:0000256" key="5">
    <source>
        <dbReference type="ARBA" id="ARBA00023136"/>
    </source>
</evidence>